<evidence type="ECO:0000313" key="1">
    <source>
        <dbReference type="Proteomes" id="UP000095283"/>
    </source>
</evidence>
<protein>
    <submittedName>
        <fullName evidence="2">Uncharacterized protein</fullName>
    </submittedName>
</protein>
<keyword evidence="1" id="KW-1185">Reference proteome</keyword>
<dbReference type="Proteomes" id="UP000095283">
    <property type="component" value="Unplaced"/>
</dbReference>
<accession>A0A1I7W777</accession>
<dbReference type="AlphaFoldDB" id="A0A1I7W777"/>
<evidence type="ECO:0000313" key="2">
    <source>
        <dbReference type="WBParaSite" id="Hba_00498"/>
    </source>
</evidence>
<organism evidence="1 2">
    <name type="scientific">Heterorhabditis bacteriophora</name>
    <name type="common">Entomopathogenic nematode worm</name>
    <dbReference type="NCBI Taxonomy" id="37862"/>
    <lineage>
        <taxon>Eukaryota</taxon>
        <taxon>Metazoa</taxon>
        <taxon>Ecdysozoa</taxon>
        <taxon>Nematoda</taxon>
        <taxon>Chromadorea</taxon>
        <taxon>Rhabditida</taxon>
        <taxon>Rhabditina</taxon>
        <taxon>Rhabditomorpha</taxon>
        <taxon>Strongyloidea</taxon>
        <taxon>Heterorhabditidae</taxon>
        <taxon>Heterorhabditis</taxon>
    </lineage>
</organism>
<proteinExistence type="predicted"/>
<name>A0A1I7W777_HETBA</name>
<reference evidence="2" key="1">
    <citation type="submission" date="2016-11" db="UniProtKB">
        <authorList>
            <consortium name="WormBaseParasite"/>
        </authorList>
    </citation>
    <scope>IDENTIFICATION</scope>
</reference>
<dbReference type="WBParaSite" id="Hba_00498">
    <property type="protein sequence ID" value="Hba_00498"/>
    <property type="gene ID" value="Hba_00498"/>
</dbReference>
<sequence length="256" mass="29674">MICYASYQSYKRRDDSIERKQSSGRLRLVRTSANAQIILKRIMSSSDKLDTHQLITQISKDTEINKSPVRNVVTFNLRNCRFINIPVQVLTKKMDTLRKPMIIDPLTPTIRPLIAETIYENEVHKSFPTKEKPVEKQKVAKTLTWEDAGNDPKSSYIELAKLLSPTNDNLYEDVGDKTLNDSREEPLEESMIDDTGLLPKDLDGMQRAFLFWLRRSENMQLYNHILSLQPVALEIEEGVNDVYLFSLIFRCVLFFL</sequence>